<reference evidence="1" key="1">
    <citation type="submission" date="2022-07" db="EMBL/GenBank/DDBJ databases">
        <title>Phylogenomic reconstructions and comparative analyses of Kickxellomycotina fungi.</title>
        <authorList>
            <person name="Reynolds N.K."/>
            <person name="Stajich J.E."/>
            <person name="Barry K."/>
            <person name="Grigoriev I.V."/>
            <person name="Crous P."/>
            <person name="Smith M.E."/>
        </authorList>
    </citation>
    <scope>NUCLEOTIDE SEQUENCE</scope>
    <source>
        <strain evidence="1">BCRC 34780</strain>
    </source>
</reference>
<evidence type="ECO:0000313" key="1">
    <source>
        <dbReference type="EMBL" id="KAJ2789061.1"/>
    </source>
</evidence>
<sequence length="337" mass="37642">MTTATADAGRPAAAQLAPGTGRLRVLTQNMYMRPPLVHSNKGDWKDARLDFFIDRILPNYDVVCLQEMFEYASSRRSRLLAAAERLGFRHYVVSERKFLWDVGIDGGLAILSRFPVAATDSFEYQRGIGPDWMARKGVLYAKVEVRVDGAAAPTHVHVFTTHTQASYGEVFITQPDVKRRLAQLHEFHSFLEAVLPRHRAAGEPVVLTGDFNVDSRDHRLTDPEHVRHERDAEDGVATSDEGKAMMDVLQGHGIDPKLLGPDNTDAFKGRTTIELHDTLHERLGYHPVTFGNIVVDKDGNVRPRETVLTNKQDSTVMHSIDYVLWHNPGESSTGIAA</sequence>
<dbReference type="Proteomes" id="UP001140087">
    <property type="component" value="Unassembled WGS sequence"/>
</dbReference>
<name>A0ACC1KFG5_9FUNG</name>
<accession>A0ACC1KFG5</accession>
<comment type="caution">
    <text evidence="1">The sequence shown here is derived from an EMBL/GenBank/DDBJ whole genome shotgun (WGS) entry which is preliminary data.</text>
</comment>
<protein>
    <submittedName>
        <fullName evidence="1">Uncharacterized protein</fullName>
    </submittedName>
</protein>
<dbReference type="EMBL" id="JANBUN010003891">
    <property type="protein sequence ID" value="KAJ2789061.1"/>
    <property type="molecule type" value="Genomic_DNA"/>
</dbReference>
<gene>
    <name evidence="1" type="ORF">H4R21_006841</name>
</gene>
<organism evidence="1 2">
    <name type="scientific">Coemansia helicoidea</name>
    <dbReference type="NCBI Taxonomy" id="1286919"/>
    <lineage>
        <taxon>Eukaryota</taxon>
        <taxon>Fungi</taxon>
        <taxon>Fungi incertae sedis</taxon>
        <taxon>Zoopagomycota</taxon>
        <taxon>Kickxellomycotina</taxon>
        <taxon>Kickxellomycetes</taxon>
        <taxon>Kickxellales</taxon>
        <taxon>Kickxellaceae</taxon>
        <taxon>Coemansia</taxon>
    </lineage>
</organism>
<evidence type="ECO:0000313" key="2">
    <source>
        <dbReference type="Proteomes" id="UP001140087"/>
    </source>
</evidence>
<feature type="non-terminal residue" evidence="1">
    <location>
        <position position="337"/>
    </location>
</feature>
<proteinExistence type="predicted"/>
<keyword evidence="2" id="KW-1185">Reference proteome</keyword>